<dbReference type="InterPro" id="IPR037523">
    <property type="entry name" value="VOC_core"/>
</dbReference>
<keyword evidence="3" id="KW-1185">Reference proteome</keyword>
<evidence type="ECO:0000313" key="2">
    <source>
        <dbReference type="EMBL" id="CTP82539.1"/>
    </source>
</evidence>
<organism evidence="2 3">
    <name type="scientific">Xanthomonas graminis pv. arrhenatheri LMG 727</name>
    <dbReference type="NCBI Taxonomy" id="1195923"/>
    <lineage>
        <taxon>Bacteria</taxon>
        <taxon>Pseudomonadati</taxon>
        <taxon>Pseudomonadota</taxon>
        <taxon>Gammaproteobacteria</taxon>
        <taxon>Lysobacterales</taxon>
        <taxon>Lysobacteraceae</taxon>
        <taxon>Xanthomonas</taxon>
        <taxon>Xanthomonas translucens group</taxon>
        <taxon>Xanthomonas graminis</taxon>
    </lineage>
</organism>
<name>A0A0K2ZEL7_9XANT</name>
<dbReference type="AlphaFoldDB" id="A0A0K2ZEL7"/>
<keyword evidence="2" id="KW-0223">Dioxygenase</keyword>
<dbReference type="InterPro" id="IPR029068">
    <property type="entry name" value="Glyas_Bleomycin-R_OHBP_Dase"/>
</dbReference>
<proteinExistence type="predicted"/>
<dbReference type="PANTHER" id="PTHR35006:SF2">
    <property type="entry name" value="GLYOXALASE FAMILY PROTEIN (AFU_ORTHOLOGUE AFUA_5G14830)"/>
    <property type="match status" value="1"/>
</dbReference>
<feature type="domain" description="VOC" evidence="1">
    <location>
        <begin position="3"/>
        <end position="128"/>
    </location>
</feature>
<sequence length="133" mass="14062">MSPLDHIGLRCIDLERSLAFYRAALAALGLDIVMEVSAEQSGDRRHIGFGRDGKPSVWLTDGATATGGGLHLAVVAADRAQVDAFHRAGLAAGGRDNGAPGLRPHYHPNYYGAFLLDPDGHNIEAVCHHPAST</sequence>
<dbReference type="GO" id="GO:0051213">
    <property type="term" value="F:dioxygenase activity"/>
    <property type="evidence" value="ECO:0007669"/>
    <property type="project" value="UniProtKB-KW"/>
</dbReference>
<dbReference type="InterPro" id="IPR004360">
    <property type="entry name" value="Glyas_Fos-R_dOase_dom"/>
</dbReference>
<protein>
    <submittedName>
        <fullName evidence="2">Glyoxalase/bleomycin resistance protein/dioxygenase</fullName>
    </submittedName>
</protein>
<dbReference type="Proteomes" id="UP000046187">
    <property type="component" value="Unassembled WGS sequence"/>
</dbReference>
<dbReference type="SUPFAM" id="SSF54593">
    <property type="entry name" value="Glyoxalase/Bleomycin resistance protein/Dihydroxybiphenyl dioxygenase"/>
    <property type="match status" value="1"/>
</dbReference>
<gene>
    <name evidence="2" type="ORF">XTALMG727_0286</name>
</gene>
<dbReference type="CDD" id="cd07262">
    <property type="entry name" value="VOC_like"/>
    <property type="match status" value="1"/>
</dbReference>
<keyword evidence="2" id="KW-0560">Oxidoreductase</keyword>
<reference evidence="3" key="1">
    <citation type="submission" date="2015-07" db="EMBL/GenBank/DDBJ databases">
        <authorList>
            <person name="Wibberg D."/>
        </authorList>
    </citation>
    <scope>NUCLEOTIDE SEQUENCE [LARGE SCALE GENOMIC DNA]</scope>
</reference>
<evidence type="ECO:0000313" key="3">
    <source>
        <dbReference type="Proteomes" id="UP000046187"/>
    </source>
</evidence>
<dbReference type="Gene3D" id="3.10.180.10">
    <property type="entry name" value="2,3-Dihydroxybiphenyl 1,2-Dioxygenase, domain 1"/>
    <property type="match status" value="1"/>
</dbReference>
<evidence type="ECO:0000259" key="1">
    <source>
        <dbReference type="PROSITE" id="PS51819"/>
    </source>
</evidence>
<dbReference type="Pfam" id="PF00903">
    <property type="entry name" value="Glyoxalase"/>
    <property type="match status" value="1"/>
</dbReference>
<dbReference type="RefSeq" id="WP_053833944.1">
    <property type="nucleotide sequence ID" value="NZ_CXOI01000005.1"/>
</dbReference>
<dbReference type="EMBL" id="CXOI01000005">
    <property type="protein sequence ID" value="CTP82539.1"/>
    <property type="molecule type" value="Genomic_DNA"/>
</dbReference>
<dbReference type="PANTHER" id="PTHR35006">
    <property type="entry name" value="GLYOXALASE FAMILY PROTEIN (AFU_ORTHOLOGUE AFUA_5G14830)"/>
    <property type="match status" value="1"/>
</dbReference>
<dbReference type="PROSITE" id="PS51819">
    <property type="entry name" value="VOC"/>
    <property type="match status" value="1"/>
</dbReference>
<accession>A0A0K2ZEL7</accession>